<dbReference type="AlphaFoldDB" id="A0A8H3M203"/>
<accession>A0A8H3M203</accession>
<proteinExistence type="predicted"/>
<comment type="caution">
    <text evidence="1">The sequence shown here is derived from an EMBL/GenBank/DDBJ whole genome shotgun (WGS) entry which is preliminary data.</text>
</comment>
<dbReference type="Proteomes" id="UP000615446">
    <property type="component" value="Unassembled WGS sequence"/>
</dbReference>
<gene>
    <name evidence="1" type="ORF">RCL2_002284800</name>
</gene>
<organism evidence="1 2">
    <name type="scientific">Rhizophagus clarus</name>
    <dbReference type="NCBI Taxonomy" id="94130"/>
    <lineage>
        <taxon>Eukaryota</taxon>
        <taxon>Fungi</taxon>
        <taxon>Fungi incertae sedis</taxon>
        <taxon>Mucoromycota</taxon>
        <taxon>Glomeromycotina</taxon>
        <taxon>Glomeromycetes</taxon>
        <taxon>Glomerales</taxon>
        <taxon>Glomeraceae</taxon>
        <taxon>Rhizophagus</taxon>
    </lineage>
</organism>
<sequence length="70" mass="8422">MFSLFEQSEEYYDSWLCAECLKNKRNINVSPMFRQCQQIEIDKLKSNNGLNGIAYLRYYSCILGYYHHHC</sequence>
<dbReference type="EMBL" id="BLAL01000246">
    <property type="protein sequence ID" value="GES96210.1"/>
    <property type="molecule type" value="Genomic_DNA"/>
</dbReference>
<reference evidence="1" key="1">
    <citation type="submission" date="2019-10" db="EMBL/GenBank/DDBJ databases">
        <title>Conservation and host-specific expression of non-tandemly repeated heterogenous ribosome RNA gene in arbuscular mycorrhizal fungi.</title>
        <authorList>
            <person name="Maeda T."/>
            <person name="Kobayashi Y."/>
            <person name="Nakagawa T."/>
            <person name="Ezawa T."/>
            <person name="Yamaguchi K."/>
            <person name="Bino T."/>
            <person name="Nishimoto Y."/>
            <person name="Shigenobu S."/>
            <person name="Kawaguchi M."/>
        </authorList>
    </citation>
    <scope>NUCLEOTIDE SEQUENCE</scope>
    <source>
        <strain evidence="1">HR1</strain>
    </source>
</reference>
<name>A0A8H3M203_9GLOM</name>
<evidence type="ECO:0000313" key="2">
    <source>
        <dbReference type="Proteomes" id="UP000615446"/>
    </source>
</evidence>
<evidence type="ECO:0000313" key="1">
    <source>
        <dbReference type="EMBL" id="GES96210.1"/>
    </source>
</evidence>
<protein>
    <submittedName>
        <fullName evidence="1">Uncharacterized protein</fullName>
    </submittedName>
</protein>